<keyword evidence="2" id="KW-0378">Hydrolase</keyword>
<reference evidence="2" key="1">
    <citation type="submission" date="2020-05" db="EMBL/GenBank/DDBJ databases">
        <title>Nod-independent and nitrogen-fixing Bradyrhizobium aeschynomene sp. nov. isolated from nodules of Aeschynomene indica.</title>
        <authorList>
            <person name="Zhang Z."/>
        </authorList>
    </citation>
    <scope>NUCLEOTIDE SEQUENCE</scope>
    <source>
        <strain evidence="2">83012</strain>
    </source>
</reference>
<name>A0ABX2CG78_9BRAD</name>
<keyword evidence="3" id="KW-1185">Reference proteome</keyword>
<evidence type="ECO:0000313" key="3">
    <source>
        <dbReference type="Proteomes" id="UP000886476"/>
    </source>
</evidence>
<protein>
    <submittedName>
        <fullName evidence="2">Alpha/beta hydrolase</fullName>
    </submittedName>
</protein>
<dbReference type="PRINTS" id="PR00412">
    <property type="entry name" value="EPOXHYDRLASE"/>
</dbReference>
<dbReference type="Proteomes" id="UP000886476">
    <property type="component" value="Unassembled WGS sequence"/>
</dbReference>
<dbReference type="Pfam" id="PF00561">
    <property type="entry name" value="Abhydrolase_1"/>
    <property type="match status" value="1"/>
</dbReference>
<dbReference type="Gene3D" id="3.40.50.1820">
    <property type="entry name" value="alpha/beta hydrolase"/>
    <property type="match status" value="1"/>
</dbReference>
<feature type="domain" description="AB hydrolase-1" evidence="1">
    <location>
        <begin position="77"/>
        <end position="314"/>
    </location>
</feature>
<sequence length="334" mass="35853">MSIPATSSASLWSVSWIALKRHPAVTALAGVAAVATASAIINWQLGKKAERDNPPAGEFIEVDGVRLHYVERGHGRPLVLLHGNGSMIQDFQSSGLIDLAAQNYRVIAFDRPGFGHSSRPRDVVWTPEAQADLFVKALERINVSRAIVLGHSWGASVALAMATRHPSFVEALVLASGYYYPTVRADVAASSIAAIPGLGDLITSTISPLLSRLMWPAMMRKMFGPRAIPDKFAGFPKAMAVRPSQIRASAAESTLMIAAAFASSRTCGELDVPTIIIAGEDDRVIDITRQSVRLHEDVKRSRLHRIAGAGHMIQQSATPELMAAVDEAAAQTIH</sequence>
<evidence type="ECO:0000259" key="1">
    <source>
        <dbReference type="Pfam" id="PF00561"/>
    </source>
</evidence>
<dbReference type="InterPro" id="IPR000073">
    <property type="entry name" value="AB_hydrolase_1"/>
</dbReference>
<dbReference type="SUPFAM" id="SSF53474">
    <property type="entry name" value="alpha/beta-Hydrolases"/>
    <property type="match status" value="1"/>
</dbReference>
<dbReference type="RefSeq" id="WP_172112506.1">
    <property type="nucleotide sequence ID" value="NZ_JABFDN010000006.1"/>
</dbReference>
<proteinExistence type="predicted"/>
<dbReference type="PRINTS" id="PR00111">
    <property type="entry name" value="ABHYDROLASE"/>
</dbReference>
<accession>A0ABX2CG78</accession>
<dbReference type="EMBL" id="JABFDN010000006">
    <property type="protein sequence ID" value="NPU67199.1"/>
    <property type="molecule type" value="Genomic_DNA"/>
</dbReference>
<dbReference type="InterPro" id="IPR000639">
    <property type="entry name" value="Epox_hydrolase-like"/>
</dbReference>
<organism evidence="2 3">
    <name type="scientific">Bradyrhizobium aeschynomenes</name>
    <dbReference type="NCBI Taxonomy" id="2734909"/>
    <lineage>
        <taxon>Bacteria</taxon>
        <taxon>Pseudomonadati</taxon>
        <taxon>Pseudomonadota</taxon>
        <taxon>Alphaproteobacteria</taxon>
        <taxon>Hyphomicrobiales</taxon>
        <taxon>Nitrobacteraceae</taxon>
        <taxon>Bradyrhizobium</taxon>
    </lineage>
</organism>
<evidence type="ECO:0000313" key="2">
    <source>
        <dbReference type="EMBL" id="NPU67199.1"/>
    </source>
</evidence>
<gene>
    <name evidence="2" type="ORF">HL667_19505</name>
</gene>
<dbReference type="PANTHER" id="PTHR43689">
    <property type="entry name" value="HYDROLASE"/>
    <property type="match status" value="1"/>
</dbReference>
<dbReference type="GO" id="GO:0016787">
    <property type="term" value="F:hydrolase activity"/>
    <property type="evidence" value="ECO:0007669"/>
    <property type="project" value="UniProtKB-KW"/>
</dbReference>
<comment type="caution">
    <text evidence="2">The sequence shown here is derived from an EMBL/GenBank/DDBJ whole genome shotgun (WGS) entry which is preliminary data.</text>
</comment>
<dbReference type="PANTHER" id="PTHR43689:SF8">
    <property type="entry name" value="ALPHA_BETA-HYDROLASES SUPERFAMILY PROTEIN"/>
    <property type="match status" value="1"/>
</dbReference>
<dbReference type="InterPro" id="IPR029058">
    <property type="entry name" value="AB_hydrolase_fold"/>
</dbReference>